<proteinExistence type="inferred from homology"/>
<comment type="pathway">
    <text evidence="1">Cell wall biogenesis; cell wall polysaccharide biosynthesis.</text>
</comment>
<dbReference type="EMBL" id="BMHY01000002">
    <property type="protein sequence ID" value="GGG63381.1"/>
    <property type="molecule type" value="Genomic_DNA"/>
</dbReference>
<keyword evidence="7" id="KW-1185">Reference proteome</keyword>
<evidence type="ECO:0000256" key="4">
    <source>
        <dbReference type="ARBA" id="ARBA00022679"/>
    </source>
</evidence>
<accession>A0A917LY28</accession>
<comment type="caution">
    <text evidence="6">The sequence shown here is derived from an EMBL/GenBank/DDBJ whole genome shotgun (WGS) entry which is preliminary data.</text>
</comment>
<feature type="domain" description="Glycosyltransferase 2-like" evidence="5">
    <location>
        <begin position="9"/>
        <end position="176"/>
    </location>
</feature>
<reference evidence="6 7" key="1">
    <citation type="journal article" date="2014" name="Int. J. Syst. Evol. Microbiol.">
        <title>Complete genome sequence of Corynebacterium casei LMG S-19264T (=DSM 44701T), isolated from a smear-ripened cheese.</title>
        <authorList>
            <consortium name="US DOE Joint Genome Institute (JGI-PGF)"/>
            <person name="Walter F."/>
            <person name="Albersmeier A."/>
            <person name="Kalinowski J."/>
            <person name="Ruckert C."/>
        </authorList>
    </citation>
    <scope>NUCLEOTIDE SEQUENCE [LARGE SCALE GENOMIC DNA]</scope>
    <source>
        <strain evidence="6 7">CGMCC 1.15286</strain>
    </source>
</reference>
<protein>
    <recommendedName>
        <fullName evidence="5">Glycosyltransferase 2-like domain-containing protein</fullName>
    </recommendedName>
</protein>
<dbReference type="PANTHER" id="PTHR43179">
    <property type="entry name" value="RHAMNOSYLTRANSFERASE WBBL"/>
    <property type="match status" value="1"/>
</dbReference>
<dbReference type="Pfam" id="PF00535">
    <property type="entry name" value="Glycos_transf_2"/>
    <property type="match status" value="1"/>
</dbReference>
<dbReference type="PANTHER" id="PTHR43179:SF12">
    <property type="entry name" value="GALACTOFURANOSYLTRANSFERASE GLFT2"/>
    <property type="match status" value="1"/>
</dbReference>
<sequence>MMAGMATVSVCIVTYNSAEDIEACLDAVWSQVHPIEQIVIVDNASADGTATLIEHYGGDERIFLVKNAINNGFAGGQNQAIGHTDSDYVLVLNPDVTLDPGYVSNLVAFMEENRQVGSATGRLVLSADLSIMDSAGLGMRRTRQAYDLAAGEPAHNWSQQQQVFGVSGAAAFYRMDMIRDLQIDGQFFDEDFFAYKEDVDVAWRAKQLGWVSYYIPEARAVHHRGWKKGGRSTIPLFVRRHSYQNRFFTLLKNEQAGWHLLKLIPLLAAVETAKLCYIILKEPGLLRCWPVIFRSMPDMLRKRKLIQMKVKQGQMQLKPSNKR</sequence>
<dbReference type="SUPFAM" id="SSF53448">
    <property type="entry name" value="Nucleotide-diphospho-sugar transferases"/>
    <property type="match status" value="1"/>
</dbReference>
<dbReference type="InterPro" id="IPR029044">
    <property type="entry name" value="Nucleotide-diphossugar_trans"/>
</dbReference>
<comment type="similarity">
    <text evidence="2">Belongs to the glycosyltransferase 2 family.</text>
</comment>
<evidence type="ECO:0000256" key="1">
    <source>
        <dbReference type="ARBA" id="ARBA00004776"/>
    </source>
</evidence>
<dbReference type="CDD" id="cd04186">
    <property type="entry name" value="GT_2_like_c"/>
    <property type="match status" value="1"/>
</dbReference>
<evidence type="ECO:0000313" key="7">
    <source>
        <dbReference type="Proteomes" id="UP000600247"/>
    </source>
</evidence>
<dbReference type="Gene3D" id="3.90.550.10">
    <property type="entry name" value="Spore Coat Polysaccharide Biosynthesis Protein SpsA, Chain A"/>
    <property type="match status" value="1"/>
</dbReference>
<keyword evidence="3" id="KW-0328">Glycosyltransferase</keyword>
<dbReference type="Proteomes" id="UP000600247">
    <property type="component" value="Unassembled WGS sequence"/>
</dbReference>
<evidence type="ECO:0000259" key="5">
    <source>
        <dbReference type="Pfam" id="PF00535"/>
    </source>
</evidence>
<evidence type="ECO:0000313" key="6">
    <source>
        <dbReference type="EMBL" id="GGG63381.1"/>
    </source>
</evidence>
<name>A0A917LY28_9BACL</name>
<keyword evidence="4" id="KW-0808">Transferase</keyword>
<gene>
    <name evidence="6" type="ORF">GCM10010918_16690</name>
</gene>
<dbReference type="GO" id="GO:0016757">
    <property type="term" value="F:glycosyltransferase activity"/>
    <property type="evidence" value="ECO:0007669"/>
    <property type="project" value="UniProtKB-KW"/>
</dbReference>
<dbReference type="InterPro" id="IPR001173">
    <property type="entry name" value="Glyco_trans_2-like"/>
</dbReference>
<organism evidence="6 7">
    <name type="scientific">Paenibacillus radicis</name>
    <name type="common">ex Gao et al. 2016</name>
    <dbReference type="NCBI Taxonomy" id="1737354"/>
    <lineage>
        <taxon>Bacteria</taxon>
        <taxon>Bacillati</taxon>
        <taxon>Bacillota</taxon>
        <taxon>Bacilli</taxon>
        <taxon>Bacillales</taxon>
        <taxon>Paenibacillaceae</taxon>
        <taxon>Paenibacillus</taxon>
    </lineage>
</organism>
<evidence type="ECO:0000256" key="3">
    <source>
        <dbReference type="ARBA" id="ARBA00022676"/>
    </source>
</evidence>
<evidence type="ECO:0000256" key="2">
    <source>
        <dbReference type="ARBA" id="ARBA00006739"/>
    </source>
</evidence>
<dbReference type="AlphaFoldDB" id="A0A917LY28"/>